<accession>A0ABR3FRQ3</accession>
<comment type="caution">
    <text evidence="3">The sequence shown here is derived from an EMBL/GenBank/DDBJ whole genome shotgun (WGS) entry which is preliminary data.</text>
</comment>
<evidence type="ECO:0000313" key="4">
    <source>
        <dbReference type="Proteomes" id="UP001465976"/>
    </source>
</evidence>
<name>A0ABR3FRQ3_9AGAR</name>
<proteinExistence type="inferred from homology"/>
<dbReference type="Pfam" id="PF07110">
    <property type="entry name" value="EthD"/>
    <property type="match status" value="2"/>
</dbReference>
<dbReference type="Gene3D" id="3.30.70.100">
    <property type="match status" value="2"/>
</dbReference>
<dbReference type="SUPFAM" id="SSF54909">
    <property type="entry name" value="Dimeric alpha+beta barrel"/>
    <property type="match status" value="2"/>
</dbReference>
<evidence type="ECO:0000256" key="1">
    <source>
        <dbReference type="ARBA" id="ARBA00005986"/>
    </source>
</evidence>
<comment type="similarity">
    <text evidence="1">Belongs to the tpcK family.</text>
</comment>
<dbReference type="EMBL" id="JBAHYK010000117">
    <property type="protein sequence ID" value="KAL0578147.1"/>
    <property type="molecule type" value="Genomic_DNA"/>
</dbReference>
<evidence type="ECO:0000313" key="3">
    <source>
        <dbReference type="EMBL" id="KAL0578147.1"/>
    </source>
</evidence>
<gene>
    <name evidence="3" type="ORF">V5O48_003852</name>
</gene>
<dbReference type="InterPro" id="IPR011008">
    <property type="entry name" value="Dimeric_a/b-barrel"/>
</dbReference>
<sequence>MAPAPTPNHVRVLFYMQKHKSMTFEEFSEHWRVTHPPLFLGTKAVKQNLLKYEQWHVNQRWKQQLSDEGVTVPDYDGIVVIEAETVEKALATFSGLEYTEVVFPDSKKFCDLATIVYRAFEITTVFNNTRDHTSQTAQDGVIRGDIGMLVVDFHRKDSLNPSDFAKYWREVHGAKILAFFEASGLGNDLLKYEQLTVDSTSDSSNLPLAPAPVSWDAVSIFEARTIKQIRDTFKDQRFVAFEKENTPNFVDTTKPFEVLPCDVVTFNIERS</sequence>
<reference evidence="3 4" key="1">
    <citation type="submission" date="2024-02" db="EMBL/GenBank/DDBJ databases">
        <title>A draft genome for the cacao thread blight pathogen Marasmius crinis-equi.</title>
        <authorList>
            <person name="Cohen S.P."/>
            <person name="Baruah I.K."/>
            <person name="Amoako-Attah I."/>
            <person name="Bukari Y."/>
            <person name="Meinhardt L.W."/>
            <person name="Bailey B.A."/>
        </authorList>
    </citation>
    <scope>NUCLEOTIDE SEQUENCE [LARGE SCALE GENOMIC DNA]</scope>
    <source>
        <strain evidence="3 4">GH-76</strain>
    </source>
</reference>
<keyword evidence="4" id="KW-1185">Reference proteome</keyword>
<feature type="domain" description="EthD" evidence="2">
    <location>
        <begin position="20"/>
        <end position="112"/>
    </location>
</feature>
<dbReference type="Proteomes" id="UP001465976">
    <property type="component" value="Unassembled WGS sequence"/>
</dbReference>
<evidence type="ECO:0000259" key="2">
    <source>
        <dbReference type="Pfam" id="PF07110"/>
    </source>
</evidence>
<feature type="domain" description="EthD" evidence="2">
    <location>
        <begin position="156"/>
        <end position="252"/>
    </location>
</feature>
<protein>
    <recommendedName>
        <fullName evidence="2">EthD domain-containing protein</fullName>
    </recommendedName>
</protein>
<dbReference type="InterPro" id="IPR009799">
    <property type="entry name" value="EthD_dom"/>
</dbReference>
<organism evidence="3 4">
    <name type="scientific">Marasmius crinis-equi</name>
    <dbReference type="NCBI Taxonomy" id="585013"/>
    <lineage>
        <taxon>Eukaryota</taxon>
        <taxon>Fungi</taxon>
        <taxon>Dikarya</taxon>
        <taxon>Basidiomycota</taxon>
        <taxon>Agaricomycotina</taxon>
        <taxon>Agaricomycetes</taxon>
        <taxon>Agaricomycetidae</taxon>
        <taxon>Agaricales</taxon>
        <taxon>Marasmiineae</taxon>
        <taxon>Marasmiaceae</taxon>
        <taxon>Marasmius</taxon>
    </lineage>
</organism>